<evidence type="ECO:0000313" key="2">
    <source>
        <dbReference type="Ensembl" id="ENSACCP00020001676.1"/>
    </source>
</evidence>
<feature type="region of interest" description="Disordered" evidence="1">
    <location>
        <begin position="63"/>
        <end position="100"/>
    </location>
</feature>
<sequence length="100" mass="10867">MPIAHLLELWKGIEVEPMETEVSGRRRPPSPAAFGAAPNLAQWGAMGDPRRLRSLPAARREARLGNLLPRTRSGLERGGGGGVRRPLPTPAPRGEFGWEP</sequence>
<dbReference type="AlphaFoldDB" id="A0A663DP88"/>
<reference evidence="2" key="2">
    <citation type="submission" date="2025-09" db="UniProtKB">
        <authorList>
            <consortium name="Ensembl"/>
        </authorList>
    </citation>
    <scope>IDENTIFICATION</scope>
</reference>
<keyword evidence="3" id="KW-1185">Reference proteome</keyword>
<evidence type="ECO:0000313" key="3">
    <source>
        <dbReference type="Proteomes" id="UP000472275"/>
    </source>
</evidence>
<protein>
    <submittedName>
        <fullName evidence="2">Uncharacterized protein</fullName>
    </submittedName>
</protein>
<dbReference type="Proteomes" id="UP000472275">
    <property type="component" value="Chromosome 8"/>
</dbReference>
<proteinExistence type="predicted"/>
<name>A0A663DP88_AQUCH</name>
<evidence type="ECO:0000256" key="1">
    <source>
        <dbReference type="SAM" id="MobiDB-lite"/>
    </source>
</evidence>
<dbReference type="Ensembl" id="ENSACCT00020001728.1">
    <property type="protein sequence ID" value="ENSACCP00020001676.1"/>
    <property type="gene ID" value="ENSACCG00020001176.1"/>
</dbReference>
<accession>A0A663DP88</accession>
<dbReference type="InParanoid" id="A0A663DP88"/>
<organism evidence="2 3">
    <name type="scientific">Aquila chrysaetos chrysaetos</name>
    <dbReference type="NCBI Taxonomy" id="223781"/>
    <lineage>
        <taxon>Eukaryota</taxon>
        <taxon>Metazoa</taxon>
        <taxon>Chordata</taxon>
        <taxon>Craniata</taxon>
        <taxon>Vertebrata</taxon>
        <taxon>Euteleostomi</taxon>
        <taxon>Archelosauria</taxon>
        <taxon>Archosauria</taxon>
        <taxon>Dinosauria</taxon>
        <taxon>Saurischia</taxon>
        <taxon>Theropoda</taxon>
        <taxon>Coelurosauria</taxon>
        <taxon>Aves</taxon>
        <taxon>Neognathae</taxon>
        <taxon>Neoaves</taxon>
        <taxon>Telluraves</taxon>
        <taxon>Accipitrimorphae</taxon>
        <taxon>Accipitriformes</taxon>
        <taxon>Accipitridae</taxon>
        <taxon>Accipitrinae</taxon>
        <taxon>Aquila</taxon>
    </lineage>
</organism>
<reference evidence="2" key="1">
    <citation type="submission" date="2025-08" db="UniProtKB">
        <authorList>
            <consortium name="Ensembl"/>
        </authorList>
    </citation>
    <scope>IDENTIFICATION</scope>
</reference>
<dbReference type="GeneTree" id="ENSGT00990000212037"/>